<dbReference type="PANTHER" id="PTHR30055">
    <property type="entry name" value="HTH-TYPE TRANSCRIPTIONAL REGULATOR RUTR"/>
    <property type="match status" value="1"/>
</dbReference>
<organism evidence="4 5">
    <name type="scientific">Dictyobacter halimunensis</name>
    <dbReference type="NCBI Taxonomy" id="3026934"/>
    <lineage>
        <taxon>Bacteria</taxon>
        <taxon>Bacillati</taxon>
        <taxon>Chloroflexota</taxon>
        <taxon>Ktedonobacteria</taxon>
        <taxon>Ktedonobacterales</taxon>
        <taxon>Dictyobacteraceae</taxon>
        <taxon>Dictyobacter</taxon>
    </lineage>
</organism>
<dbReference type="SUPFAM" id="SSF46689">
    <property type="entry name" value="Homeodomain-like"/>
    <property type="match status" value="1"/>
</dbReference>
<dbReference type="Gene3D" id="1.10.10.60">
    <property type="entry name" value="Homeodomain-like"/>
    <property type="match status" value="1"/>
</dbReference>
<name>A0ABQ6G7S7_9CHLR</name>
<dbReference type="PRINTS" id="PR00455">
    <property type="entry name" value="HTHTETR"/>
</dbReference>
<feature type="DNA-binding region" description="H-T-H motif" evidence="2">
    <location>
        <begin position="34"/>
        <end position="53"/>
    </location>
</feature>
<dbReference type="PROSITE" id="PS50977">
    <property type="entry name" value="HTH_TETR_2"/>
    <property type="match status" value="1"/>
</dbReference>
<keyword evidence="5" id="KW-1185">Reference proteome</keyword>
<dbReference type="Gene3D" id="1.10.357.10">
    <property type="entry name" value="Tetracycline Repressor, domain 2"/>
    <property type="match status" value="1"/>
</dbReference>
<sequence length="194" mass="21928">MAKSFRERQRELREDVILDTAYQLLLEQGYQRMNMDELAARVGVAKMTIYQHFSSKEALVIGVIVRGMKMIEEELTPDFASTAPALERLEAILTKSLERRSSMRRVNVELAPAAVTQNPAYQAQRDRLAEQWSRLIEQAKVEGSVDRTLSTPVLVRLLFNAFQTDFDDLLHAGVISADELAHTLIAVAIKGMRP</sequence>
<keyword evidence="1 2" id="KW-0238">DNA-binding</keyword>
<proteinExistence type="predicted"/>
<comment type="caution">
    <text evidence="4">The sequence shown here is derived from an EMBL/GenBank/DDBJ whole genome shotgun (WGS) entry which is preliminary data.</text>
</comment>
<feature type="domain" description="HTH tetR-type" evidence="3">
    <location>
        <begin position="11"/>
        <end position="71"/>
    </location>
</feature>
<protein>
    <recommendedName>
        <fullName evidence="3">HTH tetR-type domain-containing protein</fullName>
    </recommendedName>
</protein>
<dbReference type="InterPro" id="IPR036271">
    <property type="entry name" value="Tet_transcr_reg_TetR-rel_C_sf"/>
</dbReference>
<evidence type="ECO:0000259" key="3">
    <source>
        <dbReference type="PROSITE" id="PS50977"/>
    </source>
</evidence>
<dbReference type="InterPro" id="IPR001647">
    <property type="entry name" value="HTH_TetR"/>
</dbReference>
<dbReference type="Proteomes" id="UP001344906">
    <property type="component" value="Unassembled WGS sequence"/>
</dbReference>
<dbReference type="InterPro" id="IPR009057">
    <property type="entry name" value="Homeodomain-like_sf"/>
</dbReference>
<dbReference type="PANTHER" id="PTHR30055:SF226">
    <property type="entry name" value="HTH-TYPE TRANSCRIPTIONAL REGULATOR PKSA"/>
    <property type="match status" value="1"/>
</dbReference>
<reference evidence="4 5" key="1">
    <citation type="submission" date="2023-02" db="EMBL/GenBank/DDBJ databases">
        <title>Dictyobacter halimunensis sp. nov., a new member of the class Ktedonobacteria from forest soil in a geothermal area.</title>
        <authorList>
            <person name="Rachmania M.K."/>
            <person name="Ningsih F."/>
            <person name="Sakai Y."/>
            <person name="Yabe S."/>
            <person name="Yokota A."/>
            <person name="Sjamsuridzal W."/>
        </authorList>
    </citation>
    <scope>NUCLEOTIDE SEQUENCE [LARGE SCALE GENOMIC DNA]</scope>
    <source>
        <strain evidence="4 5">S3.2.2.5</strain>
    </source>
</reference>
<evidence type="ECO:0000313" key="4">
    <source>
        <dbReference type="EMBL" id="GLV60692.1"/>
    </source>
</evidence>
<gene>
    <name evidence="4" type="ORF">KDH_75110</name>
</gene>
<dbReference type="EMBL" id="BSRI01000002">
    <property type="protein sequence ID" value="GLV60692.1"/>
    <property type="molecule type" value="Genomic_DNA"/>
</dbReference>
<evidence type="ECO:0000256" key="1">
    <source>
        <dbReference type="ARBA" id="ARBA00023125"/>
    </source>
</evidence>
<evidence type="ECO:0000256" key="2">
    <source>
        <dbReference type="PROSITE-ProRule" id="PRU00335"/>
    </source>
</evidence>
<dbReference type="InterPro" id="IPR050109">
    <property type="entry name" value="HTH-type_TetR-like_transc_reg"/>
</dbReference>
<dbReference type="RefSeq" id="WP_338257830.1">
    <property type="nucleotide sequence ID" value="NZ_BSRI01000002.1"/>
</dbReference>
<dbReference type="SUPFAM" id="SSF48498">
    <property type="entry name" value="Tetracyclin repressor-like, C-terminal domain"/>
    <property type="match status" value="1"/>
</dbReference>
<evidence type="ECO:0000313" key="5">
    <source>
        <dbReference type="Proteomes" id="UP001344906"/>
    </source>
</evidence>
<accession>A0ABQ6G7S7</accession>
<dbReference type="Pfam" id="PF00440">
    <property type="entry name" value="TetR_N"/>
    <property type="match status" value="1"/>
</dbReference>